<dbReference type="InterPro" id="IPR015424">
    <property type="entry name" value="PyrdxlP-dep_Trfase"/>
</dbReference>
<dbReference type="Gene3D" id="3.40.640.10">
    <property type="entry name" value="Type I PLP-dependent aspartate aminotransferase-like (Major domain)"/>
    <property type="match status" value="1"/>
</dbReference>
<evidence type="ECO:0000313" key="10">
    <source>
        <dbReference type="Proteomes" id="UP001432202"/>
    </source>
</evidence>
<dbReference type="Pfam" id="PF00202">
    <property type="entry name" value="Aminotran_3"/>
    <property type="match status" value="1"/>
</dbReference>
<comment type="similarity">
    <text evidence="4 8">Belongs to the class-III pyridoxal-phosphate-dependent aminotransferase family. HemL subfamily.</text>
</comment>
<dbReference type="GeneID" id="89337236"/>
<evidence type="ECO:0000256" key="1">
    <source>
        <dbReference type="ARBA" id="ARBA00001579"/>
    </source>
</evidence>
<evidence type="ECO:0000256" key="8">
    <source>
        <dbReference type="HAMAP-Rule" id="MF_00375"/>
    </source>
</evidence>
<evidence type="ECO:0000256" key="4">
    <source>
        <dbReference type="ARBA" id="ARBA00008981"/>
    </source>
</evidence>
<dbReference type="EC" id="5.4.3.8" evidence="8"/>
<reference evidence="9 10" key="1">
    <citation type="submission" date="2024-02" db="EMBL/GenBank/DDBJ databases">
        <title>STSV induces naive adaptation in Sulfolobus.</title>
        <authorList>
            <person name="Xiang X."/>
            <person name="Song M."/>
        </authorList>
    </citation>
    <scope>NUCLEOTIDE SEQUENCE [LARGE SCALE GENOMIC DNA]</scope>
    <source>
        <strain evidence="9 10">RT2</strain>
    </source>
</reference>
<dbReference type="RefSeq" id="WP_338599788.1">
    <property type="nucleotide sequence ID" value="NZ_CP146016.1"/>
</dbReference>
<dbReference type="InterPro" id="IPR049704">
    <property type="entry name" value="Aminotrans_3_PPA_site"/>
</dbReference>
<accession>A0AAX4KYI3</accession>
<dbReference type="InterPro" id="IPR015421">
    <property type="entry name" value="PyrdxlP-dep_Trfase_major"/>
</dbReference>
<feature type="modified residue" description="N6-(pyridoxal phosphate)lysine" evidence="8">
    <location>
        <position position="268"/>
    </location>
</feature>
<evidence type="ECO:0000256" key="2">
    <source>
        <dbReference type="ARBA" id="ARBA00001933"/>
    </source>
</evidence>
<dbReference type="CDD" id="cd00610">
    <property type="entry name" value="OAT_like"/>
    <property type="match status" value="1"/>
</dbReference>
<dbReference type="GO" id="GO:0008483">
    <property type="term" value="F:transaminase activity"/>
    <property type="evidence" value="ECO:0007669"/>
    <property type="project" value="InterPro"/>
</dbReference>
<dbReference type="GO" id="GO:0030170">
    <property type="term" value="F:pyridoxal phosphate binding"/>
    <property type="evidence" value="ECO:0007669"/>
    <property type="project" value="InterPro"/>
</dbReference>
<keyword evidence="7 8" id="KW-0627">Porphyrin biosynthesis</keyword>
<dbReference type="GO" id="GO:0006782">
    <property type="term" value="P:protoporphyrinogen IX biosynthetic process"/>
    <property type="evidence" value="ECO:0007669"/>
    <property type="project" value="UniProtKB-UniRule"/>
</dbReference>
<dbReference type="InterPro" id="IPR015422">
    <property type="entry name" value="PyrdxlP-dep_Trfase_small"/>
</dbReference>
<keyword evidence="6 8" id="KW-0413">Isomerase</keyword>
<dbReference type="AlphaFoldDB" id="A0AAX4KYI3"/>
<evidence type="ECO:0000256" key="7">
    <source>
        <dbReference type="ARBA" id="ARBA00023244"/>
    </source>
</evidence>
<evidence type="ECO:0000256" key="3">
    <source>
        <dbReference type="ARBA" id="ARBA00004819"/>
    </source>
</evidence>
<keyword evidence="10" id="KW-1185">Reference proteome</keyword>
<evidence type="ECO:0000256" key="6">
    <source>
        <dbReference type="ARBA" id="ARBA00023235"/>
    </source>
</evidence>
<name>A0AAX4KYI3_9CREN</name>
<sequence>MDKRRCTILKSEELWNQAKQLFAGGVNSPVRASVKPYPFFTERGKGAYIYTVDGKKLIDYVLGYGPLILGHSPDSVKIKIAEQLEKGWLFGTPTELEIKLARKITSHIPSAQKVRFVNSGTEATMAAIRLARGYTNRNKILKFSGNYHGAHDYGLVEAGSAATEYNVATSKGVPYEIINTIEICEYNDIQCVDKKLRKEDIAAVIMEPVMGNAGVILPEREFLSGIRELTKSYNSLLIFDEVITGFRVSIGGAQSLYQIYPDITTLGKIIGGGLPIGAIVGKAEIIENFTPSGKVFNAGTFNAHPLSMVAGIATIEELEKEYPYIIANKAAKILVEEIERMIKIKHTINHISSMFQIFFGVDQVKNYSDAKRANKEYYMKLHEMLLKEEVFIPPSQYETIFTSASHTDDIINNTLNKLKKVIGELN</sequence>
<dbReference type="Proteomes" id="UP001432202">
    <property type="component" value="Chromosome"/>
</dbReference>
<organism evidence="9 10">
    <name type="scientific">Sulfolobus tengchongensis</name>
    <dbReference type="NCBI Taxonomy" id="207809"/>
    <lineage>
        <taxon>Archaea</taxon>
        <taxon>Thermoproteota</taxon>
        <taxon>Thermoprotei</taxon>
        <taxon>Sulfolobales</taxon>
        <taxon>Sulfolobaceae</taxon>
        <taxon>Sulfolobus</taxon>
    </lineage>
</organism>
<dbReference type="NCBIfam" id="TIGR00713">
    <property type="entry name" value="hemL"/>
    <property type="match status" value="1"/>
</dbReference>
<evidence type="ECO:0000313" key="9">
    <source>
        <dbReference type="EMBL" id="WWQ59918.1"/>
    </source>
</evidence>
<keyword evidence="8" id="KW-0963">Cytoplasm</keyword>
<keyword evidence="5 8" id="KW-0663">Pyridoxal phosphate</keyword>
<dbReference type="PROSITE" id="PS00600">
    <property type="entry name" value="AA_TRANSFER_CLASS_3"/>
    <property type="match status" value="1"/>
</dbReference>
<dbReference type="EMBL" id="CP146016">
    <property type="protein sequence ID" value="WWQ59918.1"/>
    <property type="molecule type" value="Genomic_DNA"/>
</dbReference>
<dbReference type="HAMAP" id="MF_00375">
    <property type="entry name" value="HemL_aminotrans_3"/>
    <property type="match status" value="1"/>
</dbReference>
<dbReference type="SUPFAM" id="SSF53383">
    <property type="entry name" value="PLP-dependent transferases"/>
    <property type="match status" value="1"/>
</dbReference>
<comment type="cofactor">
    <cofactor evidence="2 8">
        <name>pyridoxal 5'-phosphate</name>
        <dbReference type="ChEBI" id="CHEBI:597326"/>
    </cofactor>
</comment>
<proteinExistence type="inferred from homology"/>
<dbReference type="GO" id="GO:0005737">
    <property type="term" value="C:cytoplasm"/>
    <property type="evidence" value="ECO:0007669"/>
    <property type="project" value="UniProtKB-SubCell"/>
</dbReference>
<dbReference type="PANTHER" id="PTHR43713:SF3">
    <property type="entry name" value="GLUTAMATE-1-SEMIALDEHYDE 2,1-AMINOMUTASE 1, CHLOROPLASTIC-RELATED"/>
    <property type="match status" value="1"/>
</dbReference>
<dbReference type="PANTHER" id="PTHR43713">
    <property type="entry name" value="GLUTAMATE-1-SEMIALDEHYDE 2,1-AMINOMUTASE"/>
    <property type="match status" value="1"/>
</dbReference>
<protein>
    <recommendedName>
        <fullName evidence="8">Glutamate-1-semialdehyde 2,1-aminomutase</fullName>
        <shortName evidence="8">GSA</shortName>
        <ecNumber evidence="8">5.4.3.8</ecNumber>
    </recommendedName>
    <alternativeName>
        <fullName evidence="8">Glutamate-1-semialdehyde aminotransferase</fullName>
        <shortName evidence="8">GSA-AT</shortName>
    </alternativeName>
</protein>
<dbReference type="InterPro" id="IPR004639">
    <property type="entry name" value="4pyrrol_synth_GluAld_NH2Trfase"/>
</dbReference>
<comment type="subcellular location">
    <subcellularLocation>
        <location evidence="8">Cytoplasm</location>
    </subcellularLocation>
</comment>
<evidence type="ECO:0000256" key="5">
    <source>
        <dbReference type="ARBA" id="ARBA00022898"/>
    </source>
</evidence>
<dbReference type="InterPro" id="IPR005814">
    <property type="entry name" value="Aminotrans_3"/>
</dbReference>
<dbReference type="FunFam" id="3.40.640.10:FF:000021">
    <property type="entry name" value="Glutamate-1-semialdehyde 2,1-aminomutase"/>
    <property type="match status" value="1"/>
</dbReference>
<comment type="catalytic activity">
    <reaction evidence="1 8">
        <text>(S)-4-amino-5-oxopentanoate = 5-aminolevulinate</text>
        <dbReference type="Rhea" id="RHEA:14265"/>
        <dbReference type="ChEBI" id="CHEBI:57501"/>
        <dbReference type="ChEBI" id="CHEBI:356416"/>
        <dbReference type="EC" id="5.4.3.8"/>
    </reaction>
</comment>
<dbReference type="NCBIfam" id="NF000818">
    <property type="entry name" value="PRK00062.1"/>
    <property type="match status" value="1"/>
</dbReference>
<gene>
    <name evidence="8 9" type="primary">hemL</name>
    <name evidence="9" type="ORF">V6M85_10665</name>
</gene>
<comment type="pathway">
    <text evidence="3">Porphyrin-containing compound metabolism; protoporphyrin-IX biosynthesis; 5-aminolevulinate from L-glutamyl-tRNA(Glu): step 2/2.</text>
</comment>
<dbReference type="GO" id="GO:0042286">
    <property type="term" value="F:glutamate-1-semialdehyde 2,1-aminomutase activity"/>
    <property type="evidence" value="ECO:0007669"/>
    <property type="project" value="UniProtKB-UniRule"/>
</dbReference>
<dbReference type="Gene3D" id="3.90.1150.10">
    <property type="entry name" value="Aspartate Aminotransferase, domain 1"/>
    <property type="match status" value="1"/>
</dbReference>